<accession>A0A1Y1CIP4</accession>
<dbReference type="InterPro" id="IPR050330">
    <property type="entry name" value="Bact_OuterMem_StrucFunc"/>
</dbReference>
<gene>
    <name evidence="9" type="ORF">ALGA_1577</name>
</gene>
<dbReference type="RefSeq" id="WP_096428831.1">
    <property type="nucleotide sequence ID" value="NZ_AP018042.1"/>
</dbReference>
<keyword evidence="6" id="KW-0175">Coiled coil</keyword>
<dbReference type="Pfam" id="PF11751">
    <property type="entry name" value="PorP_SprF"/>
    <property type="match status" value="1"/>
</dbReference>
<dbReference type="SUPFAM" id="SSF103647">
    <property type="entry name" value="TSP type-3 repeat"/>
    <property type="match status" value="1"/>
</dbReference>
<evidence type="ECO:0000256" key="1">
    <source>
        <dbReference type="ARBA" id="ARBA00004442"/>
    </source>
</evidence>
<dbReference type="InterPro" id="IPR006665">
    <property type="entry name" value="OmpA-like"/>
</dbReference>
<evidence type="ECO:0000313" key="10">
    <source>
        <dbReference type="Proteomes" id="UP000218267"/>
    </source>
</evidence>
<feature type="chain" id="PRO_5012192024" description="OmpA-like domain-containing protein" evidence="7">
    <location>
        <begin position="25"/>
        <end position="525"/>
    </location>
</feature>
<dbReference type="Pfam" id="PF00691">
    <property type="entry name" value="OmpA"/>
    <property type="match status" value="1"/>
</dbReference>
<dbReference type="InterPro" id="IPR036737">
    <property type="entry name" value="OmpA-like_sf"/>
</dbReference>
<keyword evidence="4" id="KW-0998">Cell outer membrane</keyword>
<dbReference type="EMBL" id="AP018042">
    <property type="protein sequence ID" value="BAX79953.1"/>
    <property type="molecule type" value="Genomic_DNA"/>
</dbReference>
<feature type="signal peptide" evidence="7">
    <location>
        <begin position="1"/>
        <end position="24"/>
    </location>
</feature>
<evidence type="ECO:0000256" key="3">
    <source>
        <dbReference type="ARBA" id="ARBA00023136"/>
    </source>
</evidence>
<dbReference type="CDD" id="cd07185">
    <property type="entry name" value="OmpA_C-like"/>
    <property type="match status" value="1"/>
</dbReference>
<dbReference type="PRINTS" id="PR01021">
    <property type="entry name" value="OMPADOMAIN"/>
</dbReference>
<dbReference type="KEGG" id="mbas:ALGA_1577"/>
<dbReference type="InterPro" id="IPR003367">
    <property type="entry name" value="Thrombospondin_3-like_rpt"/>
</dbReference>
<feature type="coiled-coil region" evidence="6">
    <location>
        <begin position="322"/>
        <end position="349"/>
    </location>
</feature>
<protein>
    <recommendedName>
        <fullName evidence="8">OmpA-like domain-containing protein</fullName>
    </recommendedName>
</protein>
<name>A0A1Y1CIP4_9BACT</name>
<evidence type="ECO:0000256" key="2">
    <source>
        <dbReference type="ARBA" id="ARBA00022729"/>
    </source>
</evidence>
<evidence type="ECO:0000313" key="9">
    <source>
        <dbReference type="EMBL" id="BAX79953.1"/>
    </source>
</evidence>
<dbReference type="Gene3D" id="3.30.1330.60">
    <property type="entry name" value="OmpA-like domain"/>
    <property type="match status" value="1"/>
</dbReference>
<dbReference type="PROSITE" id="PS51123">
    <property type="entry name" value="OMPA_2"/>
    <property type="match status" value="1"/>
</dbReference>
<dbReference type="InterPro" id="IPR019861">
    <property type="entry name" value="PorP/SprF_Bacteroidetes"/>
</dbReference>
<dbReference type="GO" id="GO:0007155">
    <property type="term" value="P:cell adhesion"/>
    <property type="evidence" value="ECO:0007669"/>
    <property type="project" value="InterPro"/>
</dbReference>
<dbReference type="Pfam" id="PF02412">
    <property type="entry name" value="TSP_3"/>
    <property type="match status" value="2"/>
</dbReference>
<dbReference type="InterPro" id="IPR006664">
    <property type="entry name" value="OMP_bac"/>
</dbReference>
<keyword evidence="10" id="KW-1185">Reference proteome</keyword>
<dbReference type="OrthoDB" id="1108826at2"/>
<dbReference type="NCBIfam" id="TIGR03519">
    <property type="entry name" value="T9SS_PorP_fam"/>
    <property type="match status" value="1"/>
</dbReference>
<dbReference type="InterPro" id="IPR028974">
    <property type="entry name" value="TSP_type-3_rpt"/>
</dbReference>
<dbReference type="Gene3D" id="4.10.1080.10">
    <property type="entry name" value="TSP type-3 repeat"/>
    <property type="match status" value="1"/>
</dbReference>
<sequence length="525" mass="59214">MRTQVKLITLIIILLAIADFSAKAQQVPLLDQYYINPVVYNPAASGANGLFNSYLIRNQKFMGFDGGQVTHVFTADAALKDGKYGVGLNLTSDGVGIFNNTQALLSYAYRLKFADNHNLRFGISAGVSDFRMDMSGIVANSNDPYLLNNNIKSTKFIANLGVYYSYNKLLLGITVPQLLNNSISESTDEKQSSYKLNRQLLITGGYKFPLKAVKNLSISPFLLLRYANNTPIQYDVNVIADLKNKGWFAVNYRDEFSVGLNLGVRVLKNFTIGYSYDIGIQNSGRYSSNNHEFLLGYNLPLSSDKKPNRILNNDSNILKTLLAEKYRKIDYLRKALEEMEKRDKQLDQDRDGVADDIDQCPNTPSYYIVDETGCPVDSDEDGIVDSEDLCPEIPGSFENKGCPEQKEEKIEMETHLENIYFSFSNFTITQYSRKKLAVLITILQKNKHYTLKMHGHTDDIGSNRSNVELAYKRLLTVKNYLVLNGIPDNQIIVVPHGESLPIVANTDSKSRANNRRVSFEIFNYQ</sequence>
<reference evidence="10" key="2">
    <citation type="journal article" date="2020" name="Antonie Van Leeuwenhoek">
        <title>Labilibaculum antarcticum sp. nov., a novel facultative anaerobic, psychrotorelant bacterium isolated from marine sediment of Antarctica.</title>
        <authorList>
            <person name="Watanabe M."/>
            <person name="Kojima H."/>
            <person name="Fukui M."/>
        </authorList>
    </citation>
    <scope>NUCLEOTIDE SEQUENCE [LARGE SCALE GENOMIC DNA]</scope>
    <source>
        <strain evidence="10">SPP2</strain>
    </source>
</reference>
<reference evidence="9 10" key="1">
    <citation type="journal article" date="2018" name="Mar. Genomics">
        <title>Complete genome sequence of Marinifilaceae bacterium strain SPP2, isolated from the Antarctic marine sediment.</title>
        <authorList>
            <person name="Watanabe M."/>
            <person name="Kojima H."/>
            <person name="Fukui M."/>
        </authorList>
    </citation>
    <scope>NUCLEOTIDE SEQUENCE [LARGE SCALE GENOMIC DNA]</scope>
    <source>
        <strain evidence="9 10">SPP2</strain>
    </source>
</reference>
<comment type="subcellular location">
    <subcellularLocation>
        <location evidence="1">Cell outer membrane</location>
    </subcellularLocation>
</comment>
<dbReference type="AlphaFoldDB" id="A0A1Y1CIP4"/>
<keyword evidence="3 5" id="KW-0472">Membrane</keyword>
<dbReference type="Proteomes" id="UP000218267">
    <property type="component" value="Chromosome"/>
</dbReference>
<dbReference type="GO" id="GO:0009279">
    <property type="term" value="C:cell outer membrane"/>
    <property type="evidence" value="ECO:0007669"/>
    <property type="project" value="UniProtKB-SubCell"/>
</dbReference>
<feature type="domain" description="OmpA-like" evidence="8">
    <location>
        <begin position="408"/>
        <end position="525"/>
    </location>
</feature>
<dbReference type="SUPFAM" id="SSF103088">
    <property type="entry name" value="OmpA-like"/>
    <property type="match status" value="1"/>
</dbReference>
<dbReference type="GO" id="GO:0005509">
    <property type="term" value="F:calcium ion binding"/>
    <property type="evidence" value="ECO:0007669"/>
    <property type="project" value="InterPro"/>
</dbReference>
<evidence type="ECO:0000256" key="4">
    <source>
        <dbReference type="ARBA" id="ARBA00023237"/>
    </source>
</evidence>
<evidence type="ECO:0000256" key="5">
    <source>
        <dbReference type="PROSITE-ProRule" id="PRU00473"/>
    </source>
</evidence>
<evidence type="ECO:0000259" key="8">
    <source>
        <dbReference type="PROSITE" id="PS51123"/>
    </source>
</evidence>
<evidence type="ECO:0000256" key="7">
    <source>
        <dbReference type="SAM" id="SignalP"/>
    </source>
</evidence>
<proteinExistence type="predicted"/>
<keyword evidence="2 7" id="KW-0732">Signal</keyword>
<evidence type="ECO:0000256" key="6">
    <source>
        <dbReference type="SAM" id="Coils"/>
    </source>
</evidence>
<organism evidence="9 10">
    <name type="scientific">Labilibaculum antarcticum</name>
    <dbReference type="NCBI Taxonomy" id="1717717"/>
    <lineage>
        <taxon>Bacteria</taxon>
        <taxon>Pseudomonadati</taxon>
        <taxon>Bacteroidota</taxon>
        <taxon>Bacteroidia</taxon>
        <taxon>Marinilabiliales</taxon>
        <taxon>Marinifilaceae</taxon>
        <taxon>Labilibaculum</taxon>
    </lineage>
</organism>
<dbReference type="PANTHER" id="PTHR30329:SF21">
    <property type="entry name" value="LIPOPROTEIN YIAD-RELATED"/>
    <property type="match status" value="1"/>
</dbReference>
<dbReference type="PANTHER" id="PTHR30329">
    <property type="entry name" value="STATOR ELEMENT OF FLAGELLAR MOTOR COMPLEX"/>
    <property type="match status" value="1"/>
</dbReference>